<dbReference type="Proteomes" id="UP000002624">
    <property type="component" value="Unassembled WGS sequence"/>
</dbReference>
<dbReference type="EMBL" id="GG692431">
    <property type="protein sequence ID" value="EER38364.1"/>
    <property type="molecule type" value="Genomic_DNA"/>
</dbReference>
<dbReference type="VEuPathDB" id="FungiDB:HCDG_07233"/>
<accession>C6HMB7</accession>
<name>C6HMB7_AJECH</name>
<organism evidence="2 3">
    <name type="scientific">Ajellomyces capsulatus (strain H143)</name>
    <name type="common">Darling's disease fungus</name>
    <name type="synonym">Histoplasma capsulatum</name>
    <dbReference type="NCBI Taxonomy" id="544712"/>
    <lineage>
        <taxon>Eukaryota</taxon>
        <taxon>Fungi</taxon>
        <taxon>Dikarya</taxon>
        <taxon>Ascomycota</taxon>
        <taxon>Pezizomycotina</taxon>
        <taxon>Eurotiomycetes</taxon>
        <taxon>Eurotiomycetidae</taxon>
        <taxon>Onygenales</taxon>
        <taxon>Ajellomycetaceae</taxon>
        <taxon>Histoplasma</taxon>
    </lineage>
</organism>
<evidence type="ECO:0000313" key="3">
    <source>
        <dbReference type="Proteomes" id="UP000002624"/>
    </source>
</evidence>
<reference evidence="3" key="1">
    <citation type="submission" date="2009-05" db="EMBL/GenBank/DDBJ databases">
        <title>The genome sequence of Ajellomyces capsulatus strain H143.</title>
        <authorList>
            <person name="Champion M."/>
            <person name="Cuomo C.A."/>
            <person name="Ma L.-J."/>
            <person name="Henn M.R."/>
            <person name="Sil A."/>
            <person name="Goldman B."/>
            <person name="Young S.K."/>
            <person name="Kodira C.D."/>
            <person name="Zeng Q."/>
            <person name="Koehrsen M."/>
            <person name="Alvarado L."/>
            <person name="Berlin A.M."/>
            <person name="Borenstein D."/>
            <person name="Chen Z."/>
            <person name="Engels R."/>
            <person name="Freedman E."/>
            <person name="Gellesch M."/>
            <person name="Goldberg J."/>
            <person name="Griggs A."/>
            <person name="Gujja S."/>
            <person name="Heiman D.I."/>
            <person name="Hepburn T.A."/>
            <person name="Howarth C."/>
            <person name="Jen D."/>
            <person name="Larson L."/>
            <person name="Lewis B."/>
            <person name="Mehta T."/>
            <person name="Park D."/>
            <person name="Pearson M."/>
            <person name="Roberts A."/>
            <person name="Saif S."/>
            <person name="Shea T.D."/>
            <person name="Shenoy N."/>
            <person name="Sisk P."/>
            <person name="Stolte C."/>
            <person name="Sykes S."/>
            <person name="Walk T."/>
            <person name="White J."/>
            <person name="Yandava C."/>
            <person name="Klein B."/>
            <person name="McEwen J.G."/>
            <person name="Puccia R."/>
            <person name="Goldman G.H."/>
            <person name="Felipe M.S."/>
            <person name="Nino-Vega G."/>
            <person name="San-Blas G."/>
            <person name="Taylor J.W."/>
            <person name="Mendoza L."/>
            <person name="Galagan J.E."/>
            <person name="Nusbaum C."/>
            <person name="Birren B.W."/>
        </authorList>
    </citation>
    <scope>NUCLEOTIDE SEQUENCE [LARGE SCALE GENOMIC DNA]</scope>
    <source>
        <strain evidence="3">H143</strain>
    </source>
</reference>
<proteinExistence type="predicted"/>
<dbReference type="HOGENOM" id="CLU_2222474_0_0_1"/>
<evidence type="ECO:0000256" key="1">
    <source>
        <dbReference type="SAM" id="Phobius"/>
    </source>
</evidence>
<sequence>MPYSASFPLSTPYLLAFSLFLILTGYGRFSSFVVLPFALLGTGYIRSLGIFEPTINNNLFLCLVIAERARIATNTIEFHLCSTGLRWHSSSTITMTKYQVASVEYD</sequence>
<keyword evidence="1" id="KW-1133">Transmembrane helix</keyword>
<feature type="transmembrane region" description="Helical" evidence="1">
    <location>
        <begin position="12"/>
        <end position="40"/>
    </location>
</feature>
<evidence type="ECO:0000313" key="2">
    <source>
        <dbReference type="EMBL" id="EER38364.1"/>
    </source>
</evidence>
<dbReference type="AlphaFoldDB" id="C6HMB7"/>
<protein>
    <submittedName>
        <fullName evidence="2">Uncharacterized protein</fullName>
    </submittedName>
</protein>
<gene>
    <name evidence="2" type="ORF">HCDG_07233</name>
</gene>
<keyword evidence="1" id="KW-0472">Membrane</keyword>
<keyword evidence="1" id="KW-0812">Transmembrane</keyword>